<sequence>MRMVVVPPVQLPPQLQDERAMRTMVGGALVPMTRTMSRNNQKRQRRRQMDMIDEDEPFDYPHI</sequence>
<feature type="region of interest" description="Disordered" evidence="1">
    <location>
        <begin position="30"/>
        <end position="63"/>
    </location>
</feature>
<reference evidence="2" key="2">
    <citation type="journal article" date="2023" name="Microbiol Resour">
        <title>Decontamination and Annotation of the Draft Genome Sequence of the Oomycete Lagenidium giganteum ARSEF 373.</title>
        <authorList>
            <person name="Morgan W.R."/>
            <person name="Tartar A."/>
        </authorList>
    </citation>
    <scope>NUCLEOTIDE SEQUENCE</scope>
    <source>
        <strain evidence="2">ARSEF 373</strain>
    </source>
</reference>
<keyword evidence="3" id="KW-1185">Reference proteome</keyword>
<dbReference type="Proteomes" id="UP001146120">
    <property type="component" value="Unassembled WGS sequence"/>
</dbReference>
<organism evidence="2 3">
    <name type="scientific">Lagenidium giganteum</name>
    <dbReference type="NCBI Taxonomy" id="4803"/>
    <lineage>
        <taxon>Eukaryota</taxon>
        <taxon>Sar</taxon>
        <taxon>Stramenopiles</taxon>
        <taxon>Oomycota</taxon>
        <taxon>Peronosporomycetes</taxon>
        <taxon>Pythiales</taxon>
        <taxon>Pythiaceae</taxon>
    </lineage>
</organism>
<protein>
    <submittedName>
        <fullName evidence="2">Uncharacterized protein</fullName>
    </submittedName>
</protein>
<evidence type="ECO:0000256" key="1">
    <source>
        <dbReference type="SAM" id="MobiDB-lite"/>
    </source>
</evidence>
<reference evidence="2" key="1">
    <citation type="submission" date="2022-11" db="EMBL/GenBank/DDBJ databases">
        <authorList>
            <person name="Morgan W.R."/>
            <person name="Tartar A."/>
        </authorList>
    </citation>
    <scope>NUCLEOTIDE SEQUENCE</scope>
    <source>
        <strain evidence="2">ARSEF 373</strain>
    </source>
</reference>
<evidence type="ECO:0000313" key="2">
    <source>
        <dbReference type="EMBL" id="DAZ95301.1"/>
    </source>
</evidence>
<dbReference type="EMBL" id="DAKRPA010000210">
    <property type="protein sequence ID" value="DAZ95301.1"/>
    <property type="molecule type" value="Genomic_DNA"/>
</dbReference>
<gene>
    <name evidence="2" type="ORF">N0F65_006554</name>
</gene>
<name>A0AAV2YPA1_9STRA</name>
<dbReference type="AlphaFoldDB" id="A0AAV2YPA1"/>
<feature type="compositionally biased region" description="Acidic residues" evidence="1">
    <location>
        <begin position="51"/>
        <end position="63"/>
    </location>
</feature>
<accession>A0AAV2YPA1</accession>
<comment type="caution">
    <text evidence="2">The sequence shown here is derived from an EMBL/GenBank/DDBJ whole genome shotgun (WGS) entry which is preliminary data.</text>
</comment>
<proteinExistence type="predicted"/>
<evidence type="ECO:0000313" key="3">
    <source>
        <dbReference type="Proteomes" id="UP001146120"/>
    </source>
</evidence>